<name>A0A8B7XUT7_ACAPL</name>
<dbReference type="OrthoDB" id="10023911at2759"/>
<dbReference type="Proteomes" id="UP000694845">
    <property type="component" value="Unplaced"/>
</dbReference>
<organism evidence="1 2">
    <name type="scientific">Acanthaster planci</name>
    <name type="common">Crown-of-thorns starfish</name>
    <dbReference type="NCBI Taxonomy" id="133434"/>
    <lineage>
        <taxon>Eukaryota</taxon>
        <taxon>Metazoa</taxon>
        <taxon>Echinodermata</taxon>
        <taxon>Eleutherozoa</taxon>
        <taxon>Asterozoa</taxon>
        <taxon>Asteroidea</taxon>
        <taxon>Valvatacea</taxon>
        <taxon>Valvatida</taxon>
        <taxon>Acanthasteridae</taxon>
        <taxon>Acanthaster</taxon>
    </lineage>
</organism>
<sequence length="196" mass="21693">MCVFEEALHWMETLYGWAPASMKPKSLGAYVHSSGFQGLSNIGMVVRDLHTGNIIQLESQATGGLLRVNGISGRIDFGGIFGKQSQFIVQRYLGDVVTLRCVANPKNFLVLRNGTLYANGKGDPLCRFCFHLCDGQYMKFESVHNANRYMSVHRKYGGDDDVRSLRTKSAMSSGERGTQGLFKVVLVGHMNQSFAT</sequence>
<dbReference type="SUPFAM" id="SSF50353">
    <property type="entry name" value="Cytokine"/>
    <property type="match status" value="1"/>
</dbReference>
<keyword evidence="1" id="KW-1185">Reference proteome</keyword>
<dbReference type="RefSeq" id="XP_022083997.1">
    <property type="nucleotide sequence ID" value="XM_022228305.1"/>
</dbReference>
<evidence type="ECO:0000313" key="1">
    <source>
        <dbReference type="Proteomes" id="UP000694845"/>
    </source>
</evidence>
<dbReference type="AlphaFoldDB" id="A0A8B7XUT7"/>
<dbReference type="InterPro" id="IPR008996">
    <property type="entry name" value="IL1/FGF"/>
</dbReference>
<dbReference type="GeneID" id="110975653"/>
<proteinExistence type="predicted"/>
<protein>
    <submittedName>
        <fullName evidence="2">Uncharacterized protein LOC110975653 isoform X1</fullName>
    </submittedName>
</protein>
<gene>
    <name evidence="2" type="primary">LOC110975653</name>
</gene>
<reference evidence="2" key="1">
    <citation type="submission" date="2025-08" db="UniProtKB">
        <authorList>
            <consortium name="RefSeq"/>
        </authorList>
    </citation>
    <scope>IDENTIFICATION</scope>
</reference>
<accession>A0A8B7XUT7</accession>
<dbReference type="KEGG" id="aplc:110975653"/>
<evidence type="ECO:0000313" key="2">
    <source>
        <dbReference type="RefSeq" id="XP_022083997.1"/>
    </source>
</evidence>